<accession>A0A916XKI3</accession>
<protein>
    <recommendedName>
        <fullName evidence="1">Spore protein YkvP/CgeB glycosyl transferase-like domain-containing protein</fullName>
    </recommendedName>
</protein>
<organism evidence="2 3">
    <name type="scientific">Chelatococcus reniformis</name>
    <dbReference type="NCBI Taxonomy" id="1494448"/>
    <lineage>
        <taxon>Bacteria</taxon>
        <taxon>Pseudomonadati</taxon>
        <taxon>Pseudomonadota</taxon>
        <taxon>Alphaproteobacteria</taxon>
        <taxon>Hyphomicrobiales</taxon>
        <taxon>Chelatococcaceae</taxon>
        <taxon>Chelatococcus</taxon>
    </lineage>
</organism>
<gene>
    <name evidence="2" type="ORF">GCM10010994_40920</name>
</gene>
<dbReference type="CDD" id="cd03801">
    <property type="entry name" value="GT4_PimA-like"/>
    <property type="match status" value="1"/>
</dbReference>
<dbReference type="Proteomes" id="UP000637002">
    <property type="component" value="Unassembled WGS sequence"/>
</dbReference>
<reference evidence="2" key="1">
    <citation type="journal article" date="2014" name="Int. J. Syst. Evol. Microbiol.">
        <title>Complete genome sequence of Corynebacterium casei LMG S-19264T (=DSM 44701T), isolated from a smear-ripened cheese.</title>
        <authorList>
            <consortium name="US DOE Joint Genome Institute (JGI-PGF)"/>
            <person name="Walter F."/>
            <person name="Albersmeier A."/>
            <person name="Kalinowski J."/>
            <person name="Ruckert C."/>
        </authorList>
    </citation>
    <scope>NUCLEOTIDE SEQUENCE</scope>
    <source>
        <strain evidence="2">CGMCC 1.12919</strain>
    </source>
</reference>
<proteinExistence type="predicted"/>
<dbReference type="SUPFAM" id="SSF53756">
    <property type="entry name" value="UDP-Glycosyltransferase/glycogen phosphorylase"/>
    <property type="match status" value="1"/>
</dbReference>
<dbReference type="InterPro" id="IPR055259">
    <property type="entry name" value="YkvP/CgeB_Glyco_trans-like"/>
</dbReference>
<keyword evidence="3" id="KW-1185">Reference proteome</keyword>
<comment type="caution">
    <text evidence="2">The sequence shown here is derived from an EMBL/GenBank/DDBJ whole genome shotgun (WGS) entry which is preliminary data.</text>
</comment>
<dbReference type="Gene3D" id="3.40.50.2000">
    <property type="entry name" value="Glycogen Phosphorylase B"/>
    <property type="match status" value="1"/>
</dbReference>
<name>A0A916XKI3_9HYPH</name>
<reference evidence="2" key="2">
    <citation type="submission" date="2020-09" db="EMBL/GenBank/DDBJ databases">
        <authorList>
            <person name="Sun Q."/>
            <person name="Zhou Y."/>
        </authorList>
    </citation>
    <scope>NUCLEOTIDE SEQUENCE</scope>
    <source>
        <strain evidence="2">CGMCC 1.12919</strain>
    </source>
</reference>
<feature type="domain" description="Spore protein YkvP/CgeB glycosyl transferase-like" evidence="1">
    <location>
        <begin position="204"/>
        <end position="355"/>
    </location>
</feature>
<sequence length="369" mass="40644">MKIAYFTQSLLSCWNHGNAHFLRGVLSELSAAGHQVRAHEPAAPWSLTNLLADHGEDGLAPFRHLYPELVTTPFTTVGDVDAALDGADLVVVHEWNEPWLVAHIGRVRRSGGRFLLLFHDTHHRAVSDPAAIRTFDLTAYDGVLAFGRTLADVYARWGWEDRVFVWHEAADVRRFRPPAEEGPRDGLVWIGNWGDGERSAELEQFLLRPAAAADLPLDVYGVRYPDEAQHLLARHGARFRGWLPNACAPEVFARHLATVHVPRRFYASILPGIPTIRVFEALACGIPLVSAPWSDSEGLFTPGKDYLVAASEAEMTRHLKTLRGDAALRTQLAAAGLATIRNRHTCAHRAGELLEIAGRLASAPVESAA</sequence>
<evidence type="ECO:0000259" key="1">
    <source>
        <dbReference type="Pfam" id="PF13524"/>
    </source>
</evidence>
<dbReference type="AlphaFoldDB" id="A0A916XKI3"/>
<evidence type="ECO:0000313" key="2">
    <source>
        <dbReference type="EMBL" id="GGC78554.1"/>
    </source>
</evidence>
<evidence type="ECO:0000313" key="3">
    <source>
        <dbReference type="Proteomes" id="UP000637002"/>
    </source>
</evidence>
<dbReference type="Pfam" id="PF13524">
    <property type="entry name" value="Glyco_trans_1_2"/>
    <property type="match status" value="1"/>
</dbReference>
<dbReference type="RefSeq" id="WP_188611025.1">
    <property type="nucleotide sequence ID" value="NZ_BMGG01000007.1"/>
</dbReference>
<dbReference type="EMBL" id="BMGG01000007">
    <property type="protein sequence ID" value="GGC78554.1"/>
    <property type="molecule type" value="Genomic_DNA"/>
</dbReference>